<keyword evidence="3" id="KW-1185">Reference proteome</keyword>
<dbReference type="PROSITE" id="PS51257">
    <property type="entry name" value="PROKAR_LIPOPROTEIN"/>
    <property type="match status" value="1"/>
</dbReference>
<dbReference type="OrthoDB" id="9794645at2"/>
<dbReference type="Pfam" id="PF11288">
    <property type="entry name" value="DUF3089"/>
    <property type="match status" value="1"/>
</dbReference>
<organism evidence="2 3">
    <name type="scientific">Alistipes indistinctus YIT 12060</name>
    <dbReference type="NCBI Taxonomy" id="742725"/>
    <lineage>
        <taxon>Bacteria</taxon>
        <taxon>Pseudomonadati</taxon>
        <taxon>Bacteroidota</taxon>
        <taxon>Bacteroidia</taxon>
        <taxon>Bacteroidales</taxon>
        <taxon>Rikenellaceae</taxon>
        <taxon>Alistipes</taxon>
    </lineage>
</organism>
<evidence type="ECO:0008006" key="4">
    <source>
        <dbReference type="Google" id="ProtNLM"/>
    </source>
</evidence>
<evidence type="ECO:0000313" key="3">
    <source>
        <dbReference type="Proteomes" id="UP000006008"/>
    </source>
</evidence>
<protein>
    <recommendedName>
        <fullName evidence="4">DUF3089 domain-containing protein</fullName>
    </recommendedName>
</protein>
<dbReference type="Gene3D" id="3.40.50.1820">
    <property type="entry name" value="alpha/beta hydrolase"/>
    <property type="match status" value="1"/>
</dbReference>
<gene>
    <name evidence="2" type="ORF">HMPREF9450_01419</name>
</gene>
<dbReference type="Proteomes" id="UP000006008">
    <property type="component" value="Unassembled WGS sequence"/>
</dbReference>
<comment type="caution">
    <text evidence="2">The sequence shown here is derived from an EMBL/GenBank/DDBJ whole genome shotgun (WGS) entry which is preliminary data.</text>
</comment>
<dbReference type="HOGENOM" id="CLU_054175_1_0_10"/>
<dbReference type="RefSeq" id="WP_009134225.1">
    <property type="nucleotide sequence ID" value="NZ_CP102250.1"/>
</dbReference>
<feature type="chain" id="PRO_5003477954" description="DUF3089 domain-containing protein" evidence="1">
    <location>
        <begin position="23"/>
        <end position="322"/>
    </location>
</feature>
<evidence type="ECO:0000313" key="2">
    <source>
        <dbReference type="EMBL" id="EHB91370.1"/>
    </source>
</evidence>
<dbReference type="InterPro" id="IPR021440">
    <property type="entry name" value="DUF3089"/>
</dbReference>
<dbReference type="SUPFAM" id="SSF53474">
    <property type="entry name" value="alpha/beta-Hydrolases"/>
    <property type="match status" value="1"/>
</dbReference>
<reference evidence="2 3" key="1">
    <citation type="submission" date="2011-08" db="EMBL/GenBank/DDBJ databases">
        <title>The Genome Sequence of Alistipes indistinctus YIT 12060.</title>
        <authorList>
            <consortium name="The Broad Institute Genome Sequencing Platform"/>
            <person name="Earl A."/>
            <person name="Ward D."/>
            <person name="Feldgarden M."/>
            <person name="Gevers D."/>
            <person name="Morotomi M."/>
            <person name="Young S.K."/>
            <person name="Zeng Q."/>
            <person name="Gargeya S."/>
            <person name="Fitzgerald M."/>
            <person name="Haas B."/>
            <person name="Abouelleil A."/>
            <person name="Alvarado L."/>
            <person name="Arachchi H.M."/>
            <person name="Berlin A."/>
            <person name="Brown A."/>
            <person name="Chapman S.B."/>
            <person name="Chen Z."/>
            <person name="Dunbar C."/>
            <person name="Freedman E."/>
            <person name="Gearin G."/>
            <person name="Gellesch M."/>
            <person name="Goldberg J."/>
            <person name="Griggs A."/>
            <person name="Gujja S."/>
            <person name="Heiman D."/>
            <person name="Howarth C."/>
            <person name="Larson L."/>
            <person name="Lui A."/>
            <person name="MacDonald P.J.P."/>
            <person name="Montmayeur A."/>
            <person name="Murphy C."/>
            <person name="Neiman D."/>
            <person name="Pearson M."/>
            <person name="Priest M."/>
            <person name="Roberts A."/>
            <person name="Saif S."/>
            <person name="Shea T."/>
            <person name="Shenoy N."/>
            <person name="Sisk P."/>
            <person name="Stolte C."/>
            <person name="Sykes S."/>
            <person name="Wortman J."/>
            <person name="Nusbaum C."/>
            <person name="Birren B."/>
        </authorList>
    </citation>
    <scope>NUCLEOTIDE SEQUENCE [LARGE SCALE GENOMIC DNA]</scope>
    <source>
        <strain evidence="2 3">YIT 12060</strain>
    </source>
</reference>
<evidence type="ECO:0000256" key="1">
    <source>
        <dbReference type="SAM" id="SignalP"/>
    </source>
</evidence>
<proteinExistence type="predicted"/>
<dbReference type="EMBL" id="ADLD01000013">
    <property type="protein sequence ID" value="EHB91370.1"/>
    <property type="molecule type" value="Genomic_DNA"/>
</dbReference>
<accession>G5H9V4</accession>
<sequence length="322" mass="36637">MKPFQVLPKYIYPLCFFFLVFACGKGPSDPVSAGLDYSDSSCWFEGNRAPRDKKVDIFYVGPTCIWDYTDSSGRRQHHMDVFDPRQRGLVDPSVRLAESVLSDSCNFFSPYYRQISMDSWLSLDTAVIGKRFQLAYRDVADAFRYYLKHCNEGRPFILAGHSQGAKAVIELLKREMEPGIYRRLVAVYAIGFTVTPQEIDDYPYLRIAKDSMDVGVVIGFNSVTKREAVSPLFNGNVVCINPLNWKTDATPGVSYQGFTAAIDPVVHAIVVEGVDEEKYYIPSVEALLPKGNLHVAEFDLYRDNLRKNVLQRIHAFERRPNR</sequence>
<dbReference type="eggNOG" id="COG2267">
    <property type="taxonomic scope" value="Bacteria"/>
</dbReference>
<dbReference type="PATRIC" id="fig|742725.3.peg.1502"/>
<name>G5H9V4_9BACT</name>
<dbReference type="AlphaFoldDB" id="G5H9V4"/>
<dbReference type="ESTHER" id="9bact-g5h9v4">
    <property type="family name" value="Duf_3089"/>
</dbReference>
<dbReference type="InterPro" id="IPR029058">
    <property type="entry name" value="AB_hydrolase_fold"/>
</dbReference>
<dbReference type="GeneID" id="92815544"/>
<dbReference type="STRING" id="742725.HMPREF9450_01419"/>
<feature type="signal peptide" evidence="1">
    <location>
        <begin position="1"/>
        <end position="22"/>
    </location>
</feature>
<keyword evidence="1" id="KW-0732">Signal</keyword>